<dbReference type="InterPro" id="IPR050834">
    <property type="entry name" value="Glycosyltransf_2"/>
</dbReference>
<dbReference type="PANTHER" id="PTHR43685">
    <property type="entry name" value="GLYCOSYLTRANSFERASE"/>
    <property type="match status" value="1"/>
</dbReference>
<proteinExistence type="predicted"/>
<dbReference type="Pfam" id="PF00535">
    <property type="entry name" value="Glycos_transf_2"/>
    <property type="match status" value="1"/>
</dbReference>
<feature type="domain" description="Glycosyltransferase 2-like" evidence="1">
    <location>
        <begin position="5"/>
        <end position="174"/>
    </location>
</feature>
<evidence type="ECO:0000313" key="2">
    <source>
        <dbReference type="EMBL" id="MBH5141774.1"/>
    </source>
</evidence>
<dbReference type="RefSeq" id="WP_197940519.1">
    <property type="nucleotide sequence ID" value="NZ_JAECSB010000019.1"/>
</dbReference>
<reference evidence="2 3" key="1">
    <citation type="submission" date="2020-12" db="EMBL/GenBank/DDBJ databases">
        <title>Draft genome sequence of furan degrading bacterial strain FUR100.</title>
        <authorList>
            <person name="Woiski C."/>
        </authorList>
    </citation>
    <scope>NUCLEOTIDE SEQUENCE [LARGE SCALE GENOMIC DNA]</scope>
    <source>
        <strain evidence="2 3">FUR100</strain>
    </source>
</reference>
<name>A0A8I0ZT00_RHOER</name>
<dbReference type="InterPro" id="IPR001173">
    <property type="entry name" value="Glyco_trans_2-like"/>
</dbReference>
<dbReference type="AlphaFoldDB" id="A0A8I0ZT00"/>
<dbReference type="SUPFAM" id="SSF53448">
    <property type="entry name" value="Nucleotide-diphospho-sugar transferases"/>
    <property type="match status" value="1"/>
</dbReference>
<keyword evidence="3" id="KW-1185">Reference proteome</keyword>
<dbReference type="InterPro" id="IPR029044">
    <property type="entry name" value="Nucleotide-diphossugar_trans"/>
</dbReference>
<protein>
    <submittedName>
        <fullName evidence="2">Glycosyltransferase family 2 protein</fullName>
    </submittedName>
</protein>
<keyword evidence="2" id="KW-0808">Transferase</keyword>
<comment type="caution">
    <text evidence="2">The sequence shown here is derived from an EMBL/GenBank/DDBJ whole genome shotgun (WGS) entry which is preliminary data.</text>
</comment>
<dbReference type="Gene3D" id="3.90.550.10">
    <property type="entry name" value="Spore Coat Polysaccharide Biosynthesis Protein SpsA, Chain A"/>
    <property type="match status" value="1"/>
</dbReference>
<dbReference type="PANTHER" id="PTHR43685:SF2">
    <property type="entry name" value="GLYCOSYLTRANSFERASE 2-LIKE DOMAIN-CONTAINING PROTEIN"/>
    <property type="match status" value="1"/>
</dbReference>
<dbReference type="EMBL" id="JAECSB010000019">
    <property type="protein sequence ID" value="MBH5141774.1"/>
    <property type="molecule type" value="Genomic_DNA"/>
</dbReference>
<evidence type="ECO:0000259" key="1">
    <source>
        <dbReference type="Pfam" id="PF00535"/>
    </source>
</evidence>
<dbReference type="Proteomes" id="UP000627573">
    <property type="component" value="Unassembled WGS sequence"/>
</dbReference>
<evidence type="ECO:0000313" key="3">
    <source>
        <dbReference type="Proteomes" id="UP000627573"/>
    </source>
</evidence>
<dbReference type="CDD" id="cd00761">
    <property type="entry name" value="Glyco_tranf_GTA_type"/>
    <property type="match status" value="1"/>
</dbReference>
<accession>A0A8I0ZT00</accession>
<dbReference type="GO" id="GO:0016740">
    <property type="term" value="F:transferase activity"/>
    <property type="evidence" value="ECO:0007669"/>
    <property type="project" value="UniProtKB-KW"/>
</dbReference>
<sequence length="282" mass="31518">MPQLSVVIPAYNNASVIAETMRTVLTQDMSDFELIVADHSSDDGTMWELEQFEDDPRVTLLNTPAGGGAQANWRRVSEAASGEYIKLVCGDDLLYPGLLSTQVEALDIHPTAVGVGVRRDILDARGRPVIRGRGLQGLRGLVNGADAIRRTIVEGTNVFGEPVCMMFRREPFEEAGGWDGRFPYLIDMTSYSNALIGGDFLALDQTLAGFRVSAAQWSVALVNEQAAQAKAYNRHFQERLPWKISRRDLWIGNRRAEVMAVERRTFYSVFRSRLQPRQQVLQ</sequence>
<gene>
    <name evidence="2" type="ORF">I3517_03980</name>
</gene>
<organism evidence="2 3">
    <name type="scientific">Rhodococcus erythropolis</name>
    <name type="common">Arthrobacter picolinophilus</name>
    <dbReference type="NCBI Taxonomy" id="1833"/>
    <lineage>
        <taxon>Bacteria</taxon>
        <taxon>Bacillati</taxon>
        <taxon>Actinomycetota</taxon>
        <taxon>Actinomycetes</taxon>
        <taxon>Mycobacteriales</taxon>
        <taxon>Nocardiaceae</taxon>
        <taxon>Rhodococcus</taxon>
        <taxon>Rhodococcus erythropolis group</taxon>
    </lineage>
</organism>